<dbReference type="InterPro" id="IPR001509">
    <property type="entry name" value="Epimerase_deHydtase"/>
</dbReference>
<dbReference type="AlphaFoldDB" id="A0A1F7HEV2"/>
<dbReference type="Gene3D" id="3.40.50.720">
    <property type="entry name" value="NAD(P)-binding Rossmann-like Domain"/>
    <property type="match status" value="1"/>
</dbReference>
<sequence length="342" mass="39406">MKRILVTGDKGYIGSVLVPLLIKNNYEAIGLDTEYFTDVLGKEERIKYESIKKDIREIEGSDVENIDTIIHLCSLSNDPLGEINPRLTAEINYKSAIRLAEIAKDTGVKKFIFSSSCSIYGGAAKKFATEDDKLEPLTPYALSKVKTEQELIQMTSKTFLPIILRNATVYGYSPKMRLDLVVNNLVASAITTGKITLLSNGKAWRPLIHIKDLAYIFLAMVREEFNNESPKIFNVGTEEQNYQIIYIAKKIKKQLPECEIQIKKKYFADKRNYKVSFKKLTTEFPDITLTTSLEEGIRELITVFNKFRFSEKDFNDRKYSRLKEIQYLLKKEKIDNNLFWKN</sequence>
<proteinExistence type="predicted"/>
<dbReference type="PANTHER" id="PTHR43245:SF23">
    <property type="entry name" value="NAD(P)-BINDING DOMAIN-CONTAINING PROTEIN"/>
    <property type="match status" value="1"/>
</dbReference>
<dbReference type="CDD" id="cd08946">
    <property type="entry name" value="SDR_e"/>
    <property type="match status" value="1"/>
</dbReference>
<evidence type="ECO:0000313" key="3">
    <source>
        <dbReference type="Proteomes" id="UP000177199"/>
    </source>
</evidence>
<reference evidence="2 3" key="1">
    <citation type="journal article" date="2016" name="Nat. Commun.">
        <title>Thousands of microbial genomes shed light on interconnected biogeochemical processes in an aquifer system.</title>
        <authorList>
            <person name="Anantharaman K."/>
            <person name="Brown C.T."/>
            <person name="Hug L.A."/>
            <person name="Sharon I."/>
            <person name="Castelle C.J."/>
            <person name="Probst A.J."/>
            <person name="Thomas B.C."/>
            <person name="Singh A."/>
            <person name="Wilkins M.J."/>
            <person name="Karaoz U."/>
            <person name="Brodie E.L."/>
            <person name="Williams K.H."/>
            <person name="Hubbard S.S."/>
            <person name="Banfield J.F."/>
        </authorList>
    </citation>
    <scope>NUCLEOTIDE SEQUENCE [LARGE SCALE GENOMIC DNA]</scope>
</reference>
<feature type="domain" description="NAD-dependent epimerase/dehydratase" evidence="1">
    <location>
        <begin position="4"/>
        <end position="236"/>
    </location>
</feature>
<dbReference type="Pfam" id="PF01370">
    <property type="entry name" value="Epimerase"/>
    <property type="match status" value="1"/>
</dbReference>
<comment type="caution">
    <text evidence="2">The sequence shown here is derived from an EMBL/GenBank/DDBJ whole genome shotgun (WGS) entry which is preliminary data.</text>
</comment>
<organism evidence="2 3">
    <name type="scientific">Candidatus Roizmanbacteria bacterium RIFCSPHIGHO2_12_FULL_33_9</name>
    <dbReference type="NCBI Taxonomy" id="1802045"/>
    <lineage>
        <taxon>Bacteria</taxon>
        <taxon>Candidatus Roizmaniibacteriota</taxon>
    </lineage>
</organism>
<evidence type="ECO:0000259" key="1">
    <source>
        <dbReference type="Pfam" id="PF01370"/>
    </source>
</evidence>
<dbReference type="Proteomes" id="UP000177199">
    <property type="component" value="Unassembled WGS sequence"/>
</dbReference>
<dbReference type="InterPro" id="IPR036291">
    <property type="entry name" value="NAD(P)-bd_dom_sf"/>
</dbReference>
<accession>A0A1F7HEV2</accession>
<dbReference type="PANTHER" id="PTHR43245">
    <property type="entry name" value="BIFUNCTIONAL POLYMYXIN RESISTANCE PROTEIN ARNA"/>
    <property type="match status" value="1"/>
</dbReference>
<dbReference type="InterPro" id="IPR050177">
    <property type="entry name" value="Lipid_A_modif_metabolic_enz"/>
</dbReference>
<dbReference type="SUPFAM" id="SSF51735">
    <property type="entry name" value="NAD(P)-binding Rossmann-fold domains"/>
    <property type="match status" value="1"/>
</dbReference>
<protein>
    <recommendedName>
        <fullName evidence="1">NAD-dependent epimerase/dehydratase domain-containing protein</fullName>
    </recommendedName>
</protein>
<gene>
    <name evidence="2" type="ORF">A3F29_01870</name>
</gene>
<name>A0A1F7HEV2_9BACT</name>
<evidence type="ECO:0000313" key="2">
    <source>
        <dbReference type="EMBL" id="OGK29800.1"/>
    </source>
</evidence>
<dbReference type="EMBL" id="MFZV01000057">
    <property type="protein sequence ID" value="OGK29800.1"/>
    <property type="molecule type" value="Genomic_DNA"/>
</dbReference>